<evidence type="ECO:0000313" key="4">
    <source>
        <dbReference type="Proteomes" id="UP001153269"/>
    </source>
</evidence>
<keyword evidence="4" id="KW-1185">Reference proteome</keyword>
<dbReference type="Proteomes" id="UP001153269">
    <property type="component" value="Unassembled WGS sequence"/>
</dbReference>
<organism evidence="3 4">
    <name type="scientific">Pleuronectes platessa</name>
    <name type="common">European plaice</name>
    <dbReference type="NCBI Taxonomy" id="8262"/>
    <lineage>
        <taxon>Eukaryota</taxon>
        <taxon>Metazoa</taxon>
        <taxon>Chordata</taxon>
        <taxon>Craniata</taxon>
        <taxon>Vertebrata</taxon>
        <taxon>Euteleostomi</taxon>
        <taxon>Actinopterygii</taxon>
        <taxon>Neopterygii</taxon>
        <taxon>Teleostei</taxon>
        <taxon>Neoteleostei</taxon>
        <taxon>Acanthomorphata</taxon>
        <taxon>Carangaria</taxon>
        <taxon>Pleuronectiformes</taxon>
        <taxon>Pleuronectoidei</taxon>
        <taxon>Pleuronectidae</taxon>
        <taxon>Pleuronectes</taxon>
    </lineage>
</organism>
<gene>
    <name evidence="3" type="ORF">PLEPLA_LOCUS13433</name>
</gene>
<sequence>MESNPQPHKRFICSFPACSAAYNKQWKLDAHMCKHAGRLREVLLHPAPPAAAPAQPQRGPALPLPGARLLPGLHHQLQPHQAHEPRAQPGAEDLPVQVRGLRARVQEEQAAEVPRV</sequence>
<proteinExistence type="predicted"/>
<dbReference type="Gene3D" id="3.30.160.60">
    <property type="entry name" value="Classic Zinc Finger"/>
    <property type="match status" value="1"/>
</dbReference>
<comment type="caution">
    <text evidence="3">The sequence shown here is derived from an EMBL/GenBank/DDBJ whole genome shotgun (WGS) entry which is preliminary data.</text>
</comment>
<dbReference type="AlphaFoldDB" id="A0A9N7U8R4"/>
<feature type="domain" description="C2H2-type" evidence="2">
    <location>
        <begin position="13"/>
        <end position="35"/>
    </location>
</feature>
<evidence type="ECO:0000256" key="1">
    <source>
        <dbReference type="SAM" id="MobiDB-lite"/>
    </source>
</evidence>
<dbReference type="FunFam" id="3.30.160.60:FF:001572">
    <property type="entry name" value="General transcription factor IIIA"/>
    <property type="match status" value="1"/>
</dbReference>
<dbReference type="InterPro" id="IPR013087">
    <property type="entry name" value="Znf_C2H2_type"/>
</dbReference>
<accession>A0A9N7U8R4</accession>
<feature type="compositionally biased region" description="Low complexity" evidence="1">
    <location>
        <begin position="52"/>
        <end position="69"/>
    </location>
</feature>
<reference evidence="3" key="1">
    <citation type="submission" date="2020-03" db="EMBL/GenBank/DDBJ databases">
        <authorList>
            <person name="Weist P."/>
        </authorList>
    </citation>
    <scope>NUCLEOTIDE SEQUENCE</scope>
</reference>
<feature type="region of interest" description="Disordered" evidence="1">
    <location>
        <begin position="49"/>
        <end position="69"/>
    </location>
</feature>
<evidence type="ECO:0000259" key="2">
    <source>
        <dbReference type="PROSITE" id="PS00028"/>
    </source>
</evidence>
<dbReference type="EMBL" id="CADEAL010000809">
    <property type="protein sequence ID" value="CAB1425503.1"/>
    <property type="molecule type" value="Genomic_DNA"/>
</dbReference>
<evidence type="ECO:0000313" key="3">
    <source>
        <dbReference type="EMBL" id="CAB1425503.1"/>
    </source>
</evidence>
<dbReference type="PROSITE" id="PS00028">
    <property type="entry name" value="ZINC_FINGER_C2H2_1"/>
    <property type="match status" value="1"/>
</dbReference>
<name>A0A9N7U8R4_PLEPL</name>
<protein>
    <recommendedName>
        <fullName evidence="2">C2H2-type domain-containing protein</fullName>
    </recommendedName>
</protein>